<dbReference type="GO" id="GO:0016787">
    <property type="term" value="F:hydrolase activity"/>
    <property type="evidence" value="ECO:0007669"/>
    <property type="project" value="UniProtKB-KW"/>
</dbReference>
<evidence type="ECO:0000313" key="4">
    <source>
        <dbReference type="EMBL" id="MCW0483265.1"/>
    </source>
</evidence>
<evidence type="ECO:0000259" key="3">
    <source>
        <dbReference type="Pfam" id="PF17829"/>
    </source>
</evidence>
<dbReference type="Pfam" id="PF17829">
    <property type="entry name" value="GH115_C"/>
    <property type="match status" value="1"/>
</dbReference>
<dbReference type="PANTHER" id="PTHR37842">
    <property type="match status" value="1"/>
</dbReference>
<keyword evidence="1 4" id="KW-0378">Hydrolase</keyword>
<organism evidence="4 5">
    <name type="scientific">Gaoshiqia sediminis</name>
    <dbReference type="NCBI Taxonomy" id="2986998"/>
    <lineage>
        <taxon>Bacteria</taxon>
        <taxon>Pseudomonadati</taxon>
        <taxon>Bacteroidota</taxon>
        <taxon>Bacteroidia</taxon>
        <taxon>Marinilabiliales</taxon>
        <taxon>Prolixibacteraceae</taxon>
        <taxon>Gaoshiqia</taxon>
    </lineage>
</organism>
<reference evidence="4" key="1">
    <citation type="submission" date="2022-10" db="EMBL/GenBank/DDBJ databases">
        <title>Gaoshiqiia sediminis gen. nov., sp. nov., isolated from coastal sediment.</title>
        <authorList>
            <person name="Yu W.X."/>
            <person name="Mu D.S."/>
            <person name="Du J.Z."/>
            <person name="Liang Y.Q."/>
        </authorList>
    </citation>
    <scope>NUCLEOTIDE SEQUENCE</scope>
    <source>
        <strain evidence="4">A06</strain>
    </source>
</reference>
<feature type="chain" id="PRO_5041212436" evidence="2">
    <location>
        <begin position="20"/>
        <end position="849"/>
    </location>
</feature>
<dbReference type="EMBL" id="JAPAAF010000014">
    <property type="protein sequence ID" value="MCW0483265.1"/>
    <property type="molecule type" value="Genomic_DNA"/>
</dbReference>
<dbReference type="Gene3D" id="3.30.379.10">
    <property type="entry name" value="Chitobiase/beta-hexosaminidase domain 2-like"/>
    <property type="match status" value="1"/>
</dbReference>
<dbReference type="SUPFAM" id="SSF55545">
    <property type="entry name" value="beta-N-acetylhexosaminidase-like domain"/>
    <property type="match status" value="1"/>
</dbReference>
<protein>
    <submittedName>
        <fullName evidence="4">Glycosyl hydrolase 115 family protein</fullName>
    </submittedName>
</protein>
<dbReference type="InterPro" id="IPR029018">
    <property type="entry name" value="Hex-like_dom2"/>
</dbReference>
<dbReference type="InterPro" id="IPR041437">
    <property type="entry name" value="GH115_C"/>
</dbReference>
<dbReference type="InterPro" id="IPR031924">
    <property type="entry name" value="GH115"/>
</dbReference>
<dbReference type="Gene3D" id="1.20.58.2150">
    <property type="match status" value="1"/>
</dbReference>
<dbReference type="PANTHER" id="PTHR37842:SF2">
    <property type="entry name" value="GYLCOSYL HYDROLASE 115 C-TERMINAL DOMAIN-CONTAINING PROTEIN"/>
    <property type="match status" value="1"/>
</dbReference>
<feature type="signal peptide" evidence="2">
    <location>
        <begin position="1"/>
        <end position="19"/>
    </location>
</feature>
<proteinExistence type="predicted"/>
<evidence type="ECO:0000256" key="1">
    <source>
        <dbReference type="ARBA" id="ARBA00022801"/>
    </source>
</evidence>
<dbReference type="Gene3D" id="3.20.20.520">
    <property type="entry name" value="Glycosyl hydrolase family 115"/>
    <property type="match status" value="1"/>
</dbReference>
<keyword evidence="2" id="KW-0732">Signal</keyword>
<dbReference type="RefSeq" id="WP_282591867.1">
    <property type="nucleotide sequence ID" value="NZ_JAPAAF010000014.1"/>
</dbReference>
<dbReference type="GO" id="GO:0005975">
    <property type="term" value="P:carbohydrate metabolic process"/>
    <property type="evidence" value="ECO:0007669"/>
    <property type="project" value="UniProtKB-ARBA"/>
</dbReference>
<dbReference type="Proteomes" id="UP001163821">
    <property type="component" value="Unassembled WGS sequence"/>
</dbReference>
<evidence type="ECO:0000256" key="2">
    <source>
        <dbReference type="SAM" id="SignalP"/>
    </source>
</evidence>
<feature type="domain" description="Gylcosyl hydrolase 115 C-terminal" evidence="3">
    <location>
        <begin position="673"/>
        <end position="841"/>
    </location>
</feature>
<name>A0AA41YBU7_9BACT</name>
<dbReference type="AlphaFoldDB" id="A0AA41YBU7"/>
<dbReference type="InterPro" id="IPR042301">
    <property type="entry name" value="GH115_sf"/>
</dbReference>
<evidence type="ECO:0000313" key="5">
    <source>
        <dbReference type="Proteomes" id="UP001163821"/>
    </source>
</evidence>
<keyword evidence="5" id="KW-1185">Reference proteome</keyword>
<dbReference type="Gene3D" id="2.60.120.1620">
    <property type="match status" value="1"/>
</dbReference>
<comment type="caution">
    <text evidence="4">The sequence shown here is derived from an EMBL/GenBank/DDBJ whole genome shotgun (WGS) entry which is preliminary data.</text>
</comment>
<dbReference type="Pfam" id="PF15979">
    <property type="entry name" value="Glyco_hydro_115"/>
    <property type="match status" value="1"/>
</dbReference>
<gene>
    <name evidence="4" type="ORF">N2K84_11025</name>
</gene>
<sequence>MKKLSATFIVMFCFCAAFAQVANGIKYVSESGGSGYFPVSTAQESAQMLINSTDYPGVIRAFNDLQEDILKVTRKKPTLVYDKIASAKNVIIAGTVGQSALIDDLVAKKLLDVNELKGKWEKFIVKTIDNPMPGVERALVIAGSDKRGTIYGIYDLSEQMGVSPWYWWADVPVQKKESIFVVPGTYTKGEPAVKYRGIFINDEAPCLTTWVKNTYGTNYGDHNFYARVFELILRLKGNYLWPAMWSWAFYADDPINSKVADEMGVVIGTSHHEPMARNHQEWTRKRQEHGAWNYATNQKVIDKFFQEGIERMKGTEDIVTIGMRGDGDEAMSKETDVQLLERVVKNQRKIIEKTTKRPASETPQIWALYKEVLDYYDAGMRVPDDVIMLLCDDNWGNVRRLPNAKERQHPGGWGMYYHVDYVGAPRNTKWLNVTPIQHMWEQLQLTYDYGVDKLWVLNVGDIKPMEYPITLFLDMAWNPTQYTAANLLEHPRAFCAQQFGADQADEAMRILNLYSKYNGRVTPEMLDRRTYNLETGEWKKVSDEYLKLETEALRQYLTLKPEYRDAYKQLILFPVQATANLYEMYYSQAMNHKLFAENNPQANFWADNVERTFNRDAELEYDYNNVMANGKWNGMMIQKKIGYTMWDDRFRANKLPEIFRIENPETAVGNYVFAPSNGYVSIEAEHYFELKNASDAKWTVIPFHGRTQSGMAVMPYYQSVEGASISYKMNFPADVKTVTVHVVVKSTLAFANLDGHRYTVAFNGGEAQTVNFNSDLNEKPENIYSIFYPTVARRVVEKTVKLDVPASADGMQVLTLTPLDPGIVFQKIVVDFGGYEKSYLFGDESPSKR</sequence>
<accession>A0AA41YBU7</accession>